<gene>
    <name evidence="1" type="ORF">IG616_17365</name>
</gene>
<protein>
    <submittedName>
        <fullName evidence="1">Uncharacterized protein</fullName>
    </submittedName>
</protein>
<evidence type="ECO:0000313" key="2">
    <source>
        <dbReference type="Proteomes" id="UP000632063"/>
    </source>
</evidence>
<organism evidence="1 2">
    <name type="scientific">Roseibium litorale</name>
    <dbReference type="NCBI Taxonomy" id="2803841"/>
    <lineage>
        <taxon>Bacteria</taxon>
        <taxon>Pseudomonadati</taxon>
        <taxon>Pseudomonadota</taxon>
        <taxon>Alphaproteobacteria</taxon>
        <taxon>Hyphomicrobiales</taxon>
        <taxon>Stappiaceae</taxon>
        <taxon>Roseibium</taxon>
    </lineage>
</organism>
<keyword evidence="2" id="KW-1185">Reference proteome</keyword>
<sequence>MAAVRHGQCFWANVTDGRPVAMDTSGTLKSADFRGFDAGVERADHGFRP</sequence>
<comment type="caution">
    <text evidence="1">The sequence shown here is derived from an EMBL/GenBank/DDBJ whole genome shotgun (WGS) entry which is preliminary data.</text>
</comment>
<dbReference type="RefSeq" id="WP_192149442.1">
    <property type="nucleotide sequence ID" value="NZ_JACYXI010000012.1"/>
</dbReference>
<accession>A0ABR9CR62</accession>
<dbReference type="Proteomes" id="UP000632063">
    <property type="component" value="Unassembled WGS sequence"/>
</dbReference>
<reference evidence="2" key="1">
    <citation type="submission" date="2020-09" db="EMBL/GenBank/DDBJ databases">
        <title>The genome sequence of strain Labrenzia suaedae 4C16A.</title>
        <authorList>
            <person name="Liu Y."/>
        </authorList>
    </citation>
    <scope>NUCLEOTIDE SEQUENCE [LARGE SCALE GENOMIC DNA]</scope>
    <source>
        <strain evidence="2">4C16A</strain>
    </source>
</reference>
<reference evidence="1 2" key="2">
    <citation type="journal article" date="2021" name="Int. J. Syst. Evol. Microbiol.">
        <title>Roseibium litorale sp. nov., isolated from a tidal flat sediment and proposal for the reclassification of Labrenzia polysiphoniae as Roseibium polysiphoniae comb. nov.</title>
        <authorList>
            <person name="Liu Y."/>
            <person name="Pei T."/>
            <person name="Du J."/>
            <person name="Chao M."/>
            <person name="Deng M.R."/>
            <person name="Zhu H."/>
        </authorList>
    </citation>
    <scope>NUCLEOTIDE SEQUENCE [LARGE SCALE GENOMIC DNA]</scope>
    <source>
        <strain evidence="1 2">4C16A</strain>
    </source>
</reference>
<evidence type="ECO:0000313" key="1">
    <source>
        <dbReference type="EMBL" id="MBD8893317.1"/>
    </source>
</evidence>
<proteinExistence type="predicted"/>
<name>A0ABR9CR62_9HYPH</name>
<dbReference type="EMBL" id="JACYXI010000012">
    <property type="protein sequence ID" value="MBD8893317.1"/>
    <property type="molecule type" value="Genomic_DNA"/>
</dbReference>